<gene>
    <name evidence="2" type="ORF">ALGA_3250</name>
</gene>
<dbReference type="OrthoDB" id="9788916at2"/>
<feature type="domain" description="N-acetyltransferase" evidence="1">
    <location>
        <begin position="10"/>
        <end position="168"/>
    </location>
</feature>
<evidence type="ECO:0000313" key="2">
    <source>
        <dbReference type="EMBL" id="BAX81550.1"/>
    </source>
</evidence>
<dbReference type="Proteomes" id="UP000218267">
    <property type="component" value="Chromosome"/>
</dbReference>
<dbReference type="InterPro" id="IPR016181">
    <property type="entry name" value="Acyl_CoA_acyltransferase"/>
</dbReference>
<reference evidence="3" key="2">
    <citation type="journal article" date="2020" name="Antonie Van Leeuwenhoek">
        <title>Labilibaculum antarcticum sp. nov., a novel facultative anaerobic, psychrotorelant bacterium isolated from marine sediment of Antarctica.</title>
        <authorList>
            <person name="Watanabe M."/>
            <person name="Kojima H."/>
            <person name="Fukui M."/>
        </authorList>
    </citation>
    <scope>NUCLEOTIDE SEQUENCE [LARGE SCALE GENOMIC DNA]</scope>
    <source>
        <strain evidence="3">SPP2</strain>
    </source>
</reference>
<dbReference type="Gene3D" id="3.40.630.30">
    <property type="match status" value="1"/>
</dbReference>
<dbReference type="AlphaFoldDB" id="A0A1Y1CMN2"/>
<dbReference type="EMBL" id="AP018042">
    <property type="protein sequence ID" value="BAX81550.1"/>
    <property type="molecule type" value="Genomic_DNA"/>
</dbReference>
<reference evidence="2 3" key="1">
    <citation type="journal article" date="2018" name="Mar. Genomics">
        <title>Complete genome sequence of Marinifilaceae bacterium strain SPP2, isolated from the Antarctic marine sediment.</title>
        <authorList>
            <person name="Watanabe M."/>
            <person name="Kojima H."/>
            <person name="Fukui M."/>
        </authorList>
    </citation>
    <scope>NUCLEOTIDE SEQUENCE [LARGE SCALE GENOMIC DNA]</scope>
    <source>
        <strain evidence="2 3">SPP2</strain>
    </source>
</reference>
<dbReference type="PANTHER" id="PTHR43328:SF1">
    <property type="entry name" value="N-ACETYLTRANSFERASE DOMAIN-CONTAINING PROTEIN"/>
    <property type="match status" value="1"/>
</dbReference>
<accession>A0A1Y1CMN2</accession>
<dbReference type="GO" id="GO:0016747">
    <property type="term" value="F:acyltransferase activity, transferring groups other than amino-acyl groups"/>
    <property type="evidence" value="ECO:0007669"/>
    <property type="project" value="InterPro"/>
</dbReference>
<keyword evidence="3" id="KW-1185">Reference proteome</keyword>
<dbReference type="SUPFAM" id="SSF55729">
    <property type="entry name" value="Acyl-CoA N-acyltransferases (Nat)"/>
    <property type="match status" value="1"/>
</dbReference>
<evidence type="ECO:0000313" key="3">
    <source>
        <dbReference type="Proteomes" id="UP000218267"/>
    </source>
</evidence>
<protein>
    <submittedName>
        <fullName evidence="2">N-acetyltransferase</fullName>
    </submittedName>
</protein>
<dbReference type="PROSITE" id="PS51186">
    <property type="entry name" value="GNAT"/>
    <property type="match status" value="1"/>
</dbReference>
<dbReference type="KEGG" id="mbas:ALGA_3250"/>
<proteinExistence type="predicted"/>
<keyword evidence="2" id="KW-0808">Transferase</keyword>
<dbReference type="InterPro" id="IPR000182">
    <property type="entry name" value="GNAT_dom"/>
</dbReference>
<name>A0A1Y1CMN2_9BACT</name>
<sequence>MISEIDKRCIVLKRLKPGDEQDLVKYASDPDVARFLRNSFSYPYTLKDAQRWIHYVNHIAKGYFRAIDFNNEVVGCIGVEKEEDVFCKSAELGYWIGQKFWRKGIMTHVVKKTIEHAFFHMDIVRLYANVFEGNIGSVKVLEKAGFVQEAVLKDAVYKNGVYLDQLIFTIVRR</sequence>
<organism evidence="2 3">
    <name type="scientific">Labilibaculum antarcticum</name>
    <dbReference type="NCBI Taxonomy" id="1717717"/>
    <lineage>
        <taxon>Bacteria</taxon>
        <taxon>Pseudomonadati</taxon>
        <taxon>Bacteroidota</taxon>
        <taxon>Bacteroidia</taxon>
        <taxon>Marinilabiliales</taxon>
        <taxon>Marinifilaceae</taxon>
        <taxon>Labilibaculum</taxon>
    </lineage>
</organism>
<evidence type="ECO:0000259" key="1">
    <source>
        <dbReference type="PROSITE" id="PS51186"/>
    </source>
</evidence>
<dbReference type="PANTHER" id="PTHR43328">
    <property type="entry name" value="ACETYLTRANSFERASE-RELATED"/>
    <property type="match status" value="1"/>
</dbReference>
<dbReference type="Pfam" id="PF13302">
    <property type="entry name" value="Acetyltransf_3"/>
    <property type="match status" value="1"/>
</dbReference>